<keyword evidence="1" id="KW-0732">Signal</keyword>
<gene>
    <name evidence="2" type="ORF">E9531_00495</name>
</gene>
<dbReference type="SUPFAM" id="SSF51004">
    <property type="entry name" value="C-terminal (heme d1) domain of cytochrome cd1-nitrite reductase"/>
    <property type="match status" value="1"/>
</dbReference>
<evidence type="ECO:0000256" key="1">
    <source>
        <dbReference type="SAM" id="SignalP"/>
    </source>
</evidence>
<dbReference type="Proteomes" id="UP000308917">
    <property type="component" value="Unassembled WGS sequence"/>
</dbReference>
<feature type="signal peptide" evidence="1">
    <location>
        <begin position="1"/>
        <end position="29"/>
    </location>
</feature>
<dbReference type="PROSITE" id="PS51257">
    <property type="entry name" value="PROKAR_LIPOPROTEIN"/>
    <property type="match status" value="1"/>
</dbReference>
<evidence type="ECO:0000313" key="2">
    <source>
        <dbReference type="EMBL" id="THU05069.1"/>
    </source>
</evidence>
<proteinExistence type="predicted"/>
<dbReference type="RefSeq" id="WP_136571781.1">
    <property type="nucleotide sequence ID" value="NZ_STFG01000001.1"/>
</dbReference>
<keyword evidence="3" id="KW-1185">Reference proteome</keyword>
<name>A0A4S8FCM4_9BURK</name>
<organism evidence="2 3">
    <name type="scientific">Lampropedia puyangensis</name>
    <dbReference type="NCBI Taxonomy" id="1330072"/>
    <lineage>
        <taxon>Bacteria</taxon>
        <taxon>Pseudomonadati</taxon>
        <taxon>Pseudomonadota</taxon>
        <taxon>Betaproteobacteria</taxon>
        <taxon>Burkholderiales</taxon>
        <taxon>Comamonadaceae</taxon>
        <taxon>Lampropedia</taxon>
    </lineage>
</organism>
<dbReference type="InterPro" id="IPR011048">
    <property type="entry name" value="Haem_d1_sf"/>
</dbReference>
<reference evidence="2 3" key="1">
    <citation type="journal article" date="2015" name="Antonie Van Leeuwenhoek">
        <title>Lampropedia puyangensis sp. nov., isolated from symptomatic bark of Populus ? euramericana canker and emended description of Lampropedia hyalina (Ehrenberg 1832) Lee et al. 2004.</title>
        <authorList>
            <person name="Li Y."/>
            <person name="Wang T."/>
            <person name="Piao C.G."/>
            <person name="Wang L.F."/>
            <person name="Tian G.Z."/>
            <person name="Zhu T.H."/>
            <person name="Guo M.W."/>
        </authorList>
    </citation>
    <scope>NUCLEOTIDE SEQUENCE [LARGE SCALE GENOMIC DNA]</scope>
    <source>
        <strain evidence="2 3">2-bin</strain>
    </source>
</reference>
<sequence length="394" mass="41954">MKHLSTRSSATFKISALACTALLMVACQSTPTSSSAVAPATASQSLAAAPVLRQDSLDGIYEITTTRQGDSVFVASAGDFSPKSAGFIYRLDARTLEVVQAIQIPRRAFALGLNNATNTLYAGNTLDGSLSVVDANSGMVKGLIQLGEEKKNDKGEPYYDHTRKVVVDSTRNRVFVTSPGQPGKVWIVDGTTNTVAHTITSEGIWTAGAAFDEAANVLYVSQGGKDEILAIDPEAGQVLRRFSTGDSVSNQADDSKHFFVNLAIDTKGQRLFGADGNTNQIYVADIASGQFTQQIKVPGLGLLDVAYNPARNEIYASTRGVSREAPNGTGSVSVIDGTSFAIKRTIDLPVHPNTLSVSTNGKTLYVTVKNPHGDKHTAWRKDSKESVVRIDLQP</sequence>
<feature type="chain" id="PRO_5021024839" evidence="1">
    <location>
        <begin position="30"/>
        <end position="394"/>
    </location>
</feature>
<protein>
    <submittedName>
        <fullName evidence="2">YncE family protein</fullName>
    </submittedName>
</protein>
<dbReference type="Gene3D" id="2.130.10.10">
    <property type="entry name" value="YVTN repeat-like/Quinoprotein amine dehydrogenase"/>
    <property type="match status" value="1"/>
</dbReference>
<dbReference type="OrthoDB" id="7767057at2"/>
<accession>A0A4S8FCM4</accession>
<comment type="caution">
    <text evidence="2">The sequence shown here is derived from an EMBL/GenBank/DDBJ whole genome shotgun (WGS) entry which is preliminary data.</text>
</comment>
<dbReference type="EMBL" id="STFG01000001">
    <property type="protein sequence ID" value="THU05069.1"/>
    <property type="molecule type" value="Genomic_DNA"/>
</dbReference>
<dbReference type="InterPro" id="IPR051200">
    <property type="entry name" value="Host-pathogen_enzymatic-act"/>
</dbReference>
<evidence type="ECO:0000313" key="3">
    <source>
        <dbReference type="Proteomes" id="UP000308917"/>
    </source>
</evidence>
<dbReference type="PANTHER" id="PTHR47197:SF3">
    <property type="entry name" value="DIHYDRO-HEME D1 DEHYDROGENASE"/>
    <property type="match status" value="1"/>
</dbReference>
<dbReference type="InterPro" id="IPR015943">
    <property type="entry name" value="WD40/YVTN_repeat-like_dom_sf"/>
</dbReference>
<dbReference type="PANTHER" id="PTHR47197">
    <property type="entry name" value="PROTEIN NIRF"/>
    <property type="match status" value="1"/>
</dbReference>
<dbReference type="AlphaFoldDB" id="A0A4S8FCM4"/>